<feature type="region of interest" description="Disordered" evidence="1">
    <location>
        <begin position="1"/>
        <end position="22"/>
    </location>
</feature>
<proteinExistence type="predicted"/>
<organism evidence="2 3">
    <name type="scientific">Micromonospora craterilacus</name>
    <dbReference type="NCBI Taxonomy" id="1655439"/>
    <lineage>
        <taxon>Bacteria</taxon>
        <taxon>Bacillati</taxon>
        <taxon>Actinomycetota</taxon>
        <taxon>Actinomycetes</taxon>
        <taxon>Micromonosporales</taxon>
        <taxon>Micromonosporaceae</taxon>
        <taxon>Micromonospora</taxon>
    </lineage>
</organism>
<keyword evidence="3" id="KW-1185">Reference proteome</keyword>
<sequence length="183" mass="19991">MPPKTRTRPPGAKPRSREEAEQQEAVIELIQTGFRPVRVAHFRPVEIRPGKWITPVQGDGAGWLDLAIAGPGGQLFRELKSSTGKVEPEQQVWMDLLAAGGADVGVWRPGDLLSRRIGRELAAIRRPRRTAPPPAGVSLVDVDLEAFQLALEHIRETDPTSPAGRIATDALRRQHAAKEASRG</sequence>
<evidence type="ECO:0000313" key="3">
    <source>
        <dbReference type="Proteomes" id="UP000248924"/>
    </source>
</evidence>
<dbReference type="GO" id="GO:0003676">
    <property type="term" value="F:nucleic acid binding"/>
    <property type="evidence" value="ECO:0007669"/>
    <property type="project" value="InterPro"/>
</dbReference>
<accession>A0A2W2CXY6</accession>
<dbReference type="Gene3D" id="3.40.1350.10">
    <property type="match status" value="1"/>
</dbReference>
<reference evidence="2 3" key="1">
    <citation type="submission" date="2018-01" db="EMBL/GenBank/DDBJ databases">
        <title>Draft genome sequence of Jishengella sp. NA12.</title>
        <authorList>
            <person name="Sahin N."/>
            <person name="Ay H."/>
            <person name="Saygin H."/>
        </authorList>
    </citation>
    <scope>NUCLEOTIDE SEQUENCE [LARGE SCALE GENOMIC DNA]</scope>
    <source>
        <strain evidence="2 3">NA12</strain>
    </source>
</reference>
<comment type="caution">
    <text evidence="2">The sequence shown here is derived from an EMBL/GenBank/DDBJ whole genome shotgun (WGS) entry which is preliminary data.</text>
</comment>
<evidence type="ECO:0008006" key="4">
    <source>
        <dbReference type="Google" id="ProtNLM"/>
    </source>
</evidence>
<dbReference type="Proteomes" id="UP000248924">
    <property type="component" value="Unassembled WGS sequence"/>
</dbReference>
<evidence type="ECO:0000313" key="2">
    <source>
        <dbReference type="EMBL" id="PZG04386.1"/>
    </source>
</evidence>
<dbReference type="InterPro" id="IPR011856">
    <property type="entry name" value="tRNA_endonuc-like_dom_sf"/>
</dbReference>
<evidence type="ECO:0000256" key="1">
    <source>
        <dbReference type="SAM" id="MobiDB-lite"/>
    </source>
</evidence>
<gene>
    <name evidence="2" type="ORF">C1I95_33295</name>
</gene>
<name>A0A2W2CXY6_9ACTN</name>
<dbReference type="EMBL" id="POTY01000420">
    <property type="protein sequence ID" value="PZG04386.1"/>
    <property type="molecule type" value="Genomic_DNA"/>
</dbReference>
<protein>
    <recommendedName>
        <fullName evidence="4">VRR-NUC domain-containing protein</fullName>
    </recommendedName>
</protein>
<dbReference type="AlphaFoldDB" id="A0A2W2CXY6"/>
<dbReference type="OrthoDB" id="4200941at2"/>